<evidence type="ECO:0000256" key="3">
    <source>
        <dbReference type="ARBA" id="ARBA00023002"/>
    </source>
</evidence>
<protein>
    <submittedName>
        <fullName evidence="6">Iron-containing alcohol dehydrogenase</fullName>
        <ecNumber evidence="6">1.1.1.-</ecNumber>
    </submittedName>
</protein>
<dbReference type="GO" id="GO:0005829">
    <property type="term" value="C:cytosol"/>
    <property type="evidence" value="ECO:0007669"/>
    <property type="project" value="TreeGrafter"/>
</dbReference>
<proteinExistence type="inferred from homology"/>
<dbReference type="EC" id="1.1.1.-" evidence="6"/>
<reference evidence="6 7" key="1">
    <citation type="submission" date="2018-12" db="EMBL/GenBank/DDBJ databases">
        <authorList>
            <consortium name="Pathogen Informatics"/>
        </authorList>
    </citation>
    <scope>NUCLEOTIDE SEQUENCE [LARGE SCALE GENOMIC DNA]</scope>
    <source>
        <strain evidence="6 7">NCTC12871</strain>
    </source>
</reference>
<evidence type="ECO:0000259" key="4">
    <source>
        <dbReference type="Pfam" id="PF00465"/>
    </source>
</evidence>
<organism evidence="6 7">
    <name type="scientific">Actinobacillus delphinicola</name>
    <dbReference type="NCBI Taxonomy" id="51161"/>
    <lineage>
        <taxon>Bacteria</taxon>
        <taxon>Pseudomonadati</taxon>
        <taxon>Pseudomonadota</taxon>
        <taxon>Gammaproteobacteria</taxon>
        <taxon>Pasteurellales</taxon>
        <taxon>Pasteurellaceae</taxon>
        <taxon>Actinobacillus</taxon>
    </lineage>
</organism>
<dbReference type="OrthoDB" id="9815791at2"/>
<evidence type="ECO:0000313" key="6">
    <source>
        <dbReference type="EMBL" id="VEJ08877.1"/>
    </source>
</evidence>
<evidence type="ECO:0000256" key="2">
    <source>
        <dbReference type="ARBA" id="ARBA00007358"/>
    </source>
</evidence>
<sequence length="395" mass="43830">MQNFIYQNPTKILFGEGQIANLPAQIPHDARILLLYGGGSIKKNGIYDQIQKAFSHFHLVEFSGIPANPEYEVLLQAVEKIKEQNLDYILAVGGGSVIDGAKFIAAAAKYEGDDPWQLLAKRNEIKITDAVPFSAILTLPATGSEMNSGAVVSRRATKEKLSFNSPLLYPKCSVLDPTVIRSLPRRQLENGIADAFTHVLEQYMTYPAGGLLQDRFAEGILQTLIAVSQPVLEDQSNYEAAANFMWSCTMALNGLIAQGVPQDWGVHAIGHEFTALFGIDHARTLAIVAPRYYEHCFEDKKAKLVQYAERVWQITSGSDDEKAHQAIQKTETFFNSIGIKTALSDYTEDYATAPEIIEKRFQDRGWVGIGENRKVTPAEVKDIVKRTFSPAVKFD</sequence>
<feature type="domain" description="Fe-containing alcohol dehydrogenase-like C-terminal" evidence="5">
    <location>
        <begin position="194"/>
        <end position="386"/>
    </location>
</feature>
<feature type="domain" description="Alcohol dehydrogenase iron-type/glycerol dehydrogenase GldA" evidence="4">
    <location>
        <begin position="9"/>
        <end position="177"/>
    </location>
</feature>
<dbReference type="GO" id="GO:1990002">
    <property type="term" value="F:methylglyoxal reductase (NADPH) (acetol producing) activity"/>
    <property type="evidence" value="ECO:0007669"/>
    <property type="project" value="TreeGrafter"/>
</dbReference>
<dbReference type="InterPro" id="IPR044731">
    <property type="entry name" value="BDH-like"/>
</dbReference>
<dbReference type="RefSeq" id="WP_126598327.1">
    <property type="nucleotide sequence ID" value="NZ_LR134510.1"/>
</dbReference>
<dbReference type="GO" id="GO:1990362">
    <property type="term" value="F:butanol dehydrogenase (NAD+) activity"/>
    <property type="evidence" value="ECO:0007669"/>
    <property type="project" value="InterPro"/>
</dbReference>
<evidence type="ECO:0000313" key="7">
    <source>
        <dbReference type="Proteomes" id="UP000279799"/>
    </source>
</evidence>
<dbReference type="Pfam" id="PF00465">
    <property type="entry name" value="Fe-ADH"/>
    <property type="match status" value="1"/>
</dbReference>
<keyword evidence="7" id="KW-1185">Reference proteome</keyword>
<dbReference type="CDD" id="cd08187">
    <property type="entry name" value="BDH"/>
    <property type="match status" value="1"/>
</dbReference>
<evidence type="ECO:0000259" key="5">
    <source>
        <dbReference type="Pfam" id="PF25137"/>
    </source>
</evidence>
<dbReference type="KEGG" id="adp:NCTC12871_00295"/>
<dbReference type="Gene3D" id="3.40.50.1970">
    <property type="match status" value="1"/>
</dbReference>
<name>A0A448TS69_9PAST</name>
<dbReference type="Proteomes" id="UP000279799">
    <property type="component" value="Chromosome"/>
</dbReference>
<comment type="cofactor">
    <cofactor evidence="1">
        <name>Fe cation</name>
        <dbReference type="ChEBI" id="CHEBI:24875"/>
    </cofactor>
</comment>
<dbReference type="InterPro" id="IPR056798">
    <property type="entry name" value="ADH_Fe_C"/>
</dbReference>
<dbReference type="InterPro" id="IPR001670">
    <property type="entry name" value="ADH_Fe/GldA"/>
</dbReference>
<gene>
    <name evidence="6" type="primary">yqhD</name>
    <name evidence="6" type="ORF">NCTC12871_00295</name>
</gene>
<dbReference type="GO" id="GO:0046872">
    <property type="term" value="F:metal ion binding"/>
    <property type="evidence" value="ECO:0007669"/>
    <property type="project" value="InterPro"/>
</dbReference>
<evidence type="ECO:0000256" key="1">
    <source>
        <dbReference type="ARBA" id="ARBA00001962"/>
    </source>
</evidence>
<dbReference type="Gene3D" id="1.20.1090.10">
    <property type="entry name" value="Dehydroquinate synthase-like - alpha domain"/>
    <property type="match status" value="1"/>
</dbReference>
<accession>A0A448TS69</accession>
<dbReference type="PANTHER" id="PTHR43633">
    <property type="entry name" value="ALCOHOL DEHYDROGENASE YQHD"/>
    <property type="match status" value="1"/>
</dbReference>
<comment type="similarity">
    <text evidence="2">Belongs to the iron-containing alcohol dehydrogenase family.</text>
</comment>
<keyword evidence="3 6" id="KW-0560">Oxidoreductase</keyword>
<dbReference type="Pfam" id="PF25137">
    <property type="entry name" value="ADH_Fe_C"/>
    <property type="match status" value="1"/>
</dbReference>
<dbReference type="GO" id="GO:0008106">
    <property type="term" value="F:alcohol dehydrogenase (NADP+) activity"/>
    <property type="evidence" value="ECO:0007669"/>
    <property type="project" value="TreeGrafter"/>
</dbReference>
<dbReference type="FunFam" id="3.40.50.1970:FF:000003">
    <property type="entry name" value="Alcohol dehydrogenase, iron-containing"/>
    <property type="match status" value="1"/>
</dbReference>
<dbReference type="SUPFAM" id="SSF56796">
    <property type="entry name" value="Dehydroquinate synthase-like"/>
    <property type="match status" value="1"/>
</dbReference>
<dbReference type="AlphaFoldDB" id="A0A448TS69"/>
<dbReference type="EMBL" id="LR134510">
    <property type="protein sequence ID" value="VEJ08877.1"/>
    <property type="molecule type" value="Genomic_DNA"/>
</dbReference>
<dbReference type="PANTHER" id="PTHR43633:SF1">
    <property type="entry name" value="ALCOHOL DEHYDROGENASE YQHD"/>
    <property type="match status" value="1"/>
</dbReference>